<dbReference type="GO" id="GO:0015631">
    <property type="term" value="F:tubulin binding"/>
    <property type="evidence" value="ECO:0007669"/>
    <property type="project" value="TreeGrafter"/>
</dbReference>
<name>A0A6C0ISX0_9ZZZZ</name>
<dbReference type="InterPro" id="IPR004344">
    <property type="entry name" value="TTL/TTLL_fam"/>
</dbReference>
<dbReference type="PANTHER" id="PTHR12241:SF145">
    <property type="entry name" value="TUBULIN POLYGLUTAMYLASE TTLL5"/>
    <property type="match status" value="1"/>
</dbReference>
<evidence type="ECO:0008006" key="5">
    <source>
        <dbReference type="Google" id="ProtNLM"/>
    </source>
</evidence>
<sequence length="368" mass="42772">MNIGSINKDTLINIGIVLVILFLCFNDKFEHFGSYKASCDYLPQAVKYALEQRKMNQVGDDSWDYYLPCGYTRCESNIKAFNNLKTGKKIFMIDGCDWIASKSGLWSLLREEWGSYAHTIMPETFILSSNEEKNRFKKFYAKKKSENKGSKFILKNYKQRQEGLKLSNDLNVILNSVGDGFNIVQDFLENPYIISGRKINIRYYLLVVCHKGNIKAWIYRDGFMYYTPKLFEKNSMDFKKTITTGYIDRKVYDENPLTLKDFRNHLGVVKANKFDKEVRTKMKATMIALSKKICSNNKLDKHLRFQIFGADIAPDENLNCTLMEINKGPDIGFKDKRDGDVKKKMVKDAFTVIDPIKGDTKHEFERIF</sequence>
<dbReference type="GO" id="GO:0000226">
    <property type="term" value="P:microtubule cytoskeleton organization"/>
    <property type="evidence" value="ECO:0007669"/>
    <property type="project" value="TreeGrafter"/>
</dbReference>
<evidence type="ECO:0000256" key="3">
    <source>
        <dbReference type="ARBA" id="ARBA00022840"/>
    </source>
</evidence>
<dbReference type="EMBL" id="MN740255">
    <property type="protein sequence ID" value="QHT96288.1"/>
    <property type="molecule type" value="Genomic_DNA"/>
</dbReference>
<evidence type="ECO:0000256" key="2">
    <source>
        <dbReference type="ARBA" id="ARBA00022741"/>
    </source>
</evidence>
<dbReference type="Pfam" id="PF03133">
    <property type="entry name" value="TTL"/>
    <property type="match status" value="1"/>
</dbReference>
<keyword evidence="2" id="KW-0547">Nucleotide-binding</keyword>
<organism evidence="4">
    <name type="scientific">viral metagenome</name>
    <dbReference type="NCBI Taxonomy" id="1070528"/>
    <lineage>
        <taxon>unclassified sequences</taxon>
        <taxon>metagenomes</taxon>
        <taxon>organismal metagenomes</taxon>
    </lineage>
</organism>
<dbReference type="GO" id="GO:0005524">
    <property type="term" value="F:ATP binding"/>
    <property type="evidence" value="ECO:0007669"/>
    <property type="project" value="UniProtKB-KW"/>
</dbReference>
<dbReference type="Gene3D" id="3.30.470.20">
    <property type="entry name" value="ATP-grasp fold, B domain"/>
    <property type="match status" value="1"/>
</dbReference>
<evidence type="ECO:0000313" key="4">
    <source>
        <dbReference type="EMBL" id="QHT96288.1"/>
    </source>
</evidence>
<dbReference type="PANTHER" id="PTHR12241">
    <property type="entry name" value="TUBULIN POLYGLUTAMYLASE"/>
    <property type="match status" value="1"/>
</dbReference>
<reference evidence="4" key="1">
    <citation type="journal article" date="2020" name="Nature">
        <title>Giant virus diversity and host interactions through global metagenomics.</title>
        <authorList>
            <person name="Schulz F."/>
            <person name="Roux S."/>
            <person name="Paez-Espino D."/>
            <person name="Jungbluth S."/>
            <person name="Walsh D.A."/>
            <person name="Denef V.J."/>
            <person name="McMahon K.D."/>
            <person name="Konstantinidis K.T."/>
            <person name="Eloe-Fadrosh E.A."/>
            <person name="Kyrpides N.C."/>
            <person name="Woyke T."/>
        </authorList>
    </citation>
    <scope>NUCLEOTIDE SEQUENCE</scope>
    <source>
        <strain evidence="4">GVMAG-M-3300024302-11</strain>
    </source>
</reference>
<proteinExistence type="predicted"/>
<dbReference type="GO" id="GO:0036064">
    <property type="term" value="C:ciliary basal body"/>
    <property type="evidence" value="ECO:0007669"/>
    <property type="project" value="TreeGrafter"/>
</dbReference>
<dbReference type="GO" id="GO:0070740">
    <property type="term" value="F:tubulin-glutamic acid ligase activity"/>
    <property type="evidence" value="ECO:0007669"/>
    <property type="project" value="TreeGrafter"/>
</dbReference>
<accession>A0A6C0ISX0</accession>
<protein>
    <recommendedName>
        <fullName evidence="5">Tubulin-tyrosine ligase family protein</fullName>
    </recommendedName>
</protein>
<dbReference type="AlphaFoldDB" id="A0A6C0ISX0"/>
<keyword evidence="3" id="KW-0067">ATP-binding</keyword>
<dbReference type="PROSITE" id="PS51221">
    <property type="entry name" value="TTL"/>
    <property type="match status" value="1"/>
</dbReference>
<keyword evidence="1" id="KW-0436">Ligase</keyword>
<evidence type="ECO:0000256" key="1">
    <source>
        <dbReference type="ARBA" id="ARBA00022598"/>
    </source>
</evidence>